<dbReference type="InterPro" id="IPR036390">
    <property type="entry name" value="WH_DNA-bd_sf"/>
</dbReference>
<dbReference type="EMBL" id="BAAAND010000004">
    <property type="protein sequence ID" value="GAA1578678.1"/>
    <property type="molecule type" value="Genomic_DNA"/>
</dbReference>
<dbReference type="Gene3D" id="3.40.1410.10">
    <property type="entry name" value="Chorismate lyase-like"/>
    <property type="match status" value="1"/>
</dbReference>
<keyword evidence="3" id="KW-0804">Transcription</keyword>
<evidence type="ECO:0000256" key="2">
    <source>
        <dbReference type="ARBA" id="ARBA00023125"/>
    </source>
</evidence>
<accession>A0ABP4PEH7</accession>
<evidence type="ECO:0000313" key="5">
    <source>
        <dbReference type="EMBL" id="GAA1578678.1"/>
    </source>
</evidence>
<protein>
    <submittedName>
        <fullName evidence="5">GntR family transcriptional regulator</fullName>
    </submittedName>
</protein>
<feature type="domain" description="HTH gntR-type" evidence="4">
    <location>
        <begin position="6"/>
        <end position="76"/>
    </location>
</feature>
<dbReference type="Proteomes" id="UP001500190">
    <property type="component" value="Unassembled WGS sequence"/>
</dbReference>
<gene>
    <name evidence="5" type="ORF">GCM10009742_23430</name>
</gene>
<name>A0ABP4PEH7_9ACTN</name>
<dbReference type="SMART" id="SM00345">
    <property type="entry name" value="HTH_GNTR"/>
    <property type="match status" value="1"/>
</dbReference>
<dbReference type="InterPro" id="IPR028978">
    <property type="entry name" value="Chorismate_lyase_/UTRA_dom_sf"/>
</dbReference>
<dbReference type="Pfam" id="PF07702">
    <property type="entry name" value="UTRA"/>
    <property type="match status" value="1"/>
</dbReference>
<dbReference type="PRINTS" id="PR00035">
    <property type="entry name" value="HTHGNTR"/>
</dbReference>
<sequence>MPTKGTAQERLKYEQVADEIARRAGELQPHDHLPSERDLMQQLDVSRMTVRRAIEQLVRRGLVYQVHGSGTFVADPDVVTKTLRLTSFTEDMQQRGLTPSTTVLRTAVQPATEDVARRLRIEPGADVLVLERLRLADGTPMALESVHLPAMGTDWSAFDPTASLYAQMSAAGITVERAAQSIHAVNLDRDQAYHLDQAVGAAALQVTRVSYTEAGVPVEIAETIYRGDRYDYDLVISRAAQ</sequence>
<dbReference type="InterPro" id="IPR036388">
    <property type="entry name" value="WH-like_DNA-bd_sf"/>
</dbReference>
<dbReference type="InterPro" id="IPR011663">
    <property type="entry name" value="UTRA"/>
</dbReference>
<dbReference type="PROSITE" id="PS50949">
    <property type="entry name" value="HTH_GNTR"/>
    <property type="match status" value="1"/>
</dbReference>
<dbReference type="InterPro" id="IPR000524">
    <property type="entry name" value="Tscrpt_reg_HTH_GntR"/>
</dbReference>
<dbReference type="SUPFAM" id="SSF46785">
    <property type="entry name" value="Winged helix' DNA-binding domain"/>
    <property type="match status" value="1"/>
</dbReference>
<dbReference type="PANTHER" id="PTHR44846">
    <property type="entry name" value="MANNOSYL-D-GLYCERATE TRANSPORT/METABOLISM SYSTEM REPRESSOR MNGR-RELATED"/>
    <property type="match status" value="1"/>
</dbReference>
<proteinExistence type="predicted"/>
<evidence type="ECO:0000256" key="1">
    <source>
        <dbReference type="ARBA" id="ARBA00023015"/>
    </source>
</evidence>
<keyword evidence="6" id="KW-1185">Reference proteome</keyword>
<reference evidence="6" key="1">
    <citation type="journal article" date="2019" name="Int. J. Syst. Evol. Microbiol.">
        <title>The Global Catalogue of Microorganisms (GCM) 10K type strain sequencing project: providing services to taxonomists for standard genome sequencing and annotation.</title>
        <authorList>
            <consortium name="The Broad Institute Genomics Platform"/>
            <consortium name="The Broad Institute Genome Sequencing Center for Infectious Disease"/>
            <person name="Wu L."/>
            <person name="Ma J."/>
        </authorList>
    </citation>
    <scope>NUCLEOTIDE SEQUENCE [LARGE SCALE GENOMIC DNA]</scope>
    <source>
        <strain evidence="6">JCM 14304</strain>
    </source>
</reference>
<keyword evidence="2" id="KW-0238">DNA-binding</keyword>
<dbReference type="Gene3D" id="1.10.10.10">
    <property type="entry name" value="Winged helix-like DNA-binding domain superfamily/Winged helix DNA-binding domain"/>
    <property type="match status" value="1"/>
</dbReference>
<dbReference type="CDD" id="cd07377">
    <property type="entry name" value="WHTH_GntR"/>
    <property type="match status" value="1"/>
</dbReference>
<dbReference type="PRINTS" id="PR00037">
    <property type="entry name" value="HTHLACR"/>
</dbReference>
<dbReference type="Pfam" id="PF00392">
    <property type="entry name" value="GntR"/>
    <property type="match status" value="1"/>
</dbReference>
<comment type="caution">
    <text evidence="5">The sequence shown here is derived from an EMBL/GenBank/DDBJ whole genome shotgun (WGS) entry which is preliminary data.</text>
</comment>
<evidence type="ECO:0000256" key="3">
    <source>
        <dbReference type="ARBA" id="ARBA00023163"/>
    </source>
</evidence>
<keyword evidence="1" id="KW-0805">Transcription regulation</keyword>
<dbReference type="SMART" id="SM00866">
    <property type="entry name" value="UTRA"/>
    <property type="match status" value="1"/>
</dbReference>
<evidence type="ECO:0000259" key="4">
    <source>
        <dbReference type="PROSITE" id="PS50949"/>
    </source>
</evidence>
<dbReference type="InterPro" id="IPR001034">
    <property type="entry name" value="DeoR_HTH"/>
</dbReference>
<dbReference type="SUPFAM" id="SSF64288">
    <property type="entry name" value="Chorismate lyase-like"/>
    <property type="match status" value="1"/>
</dbReference>
<dbReference type="RefSeq" id="WP_344190027.1">
    <property type="nucleotide sequence ID" value="NZ_BAAAND010000004.1"/>
</dbReference>
<organism evidence="5 6">
    <name type="scientific">Kribbella karoonensis</name>
    <dbReference type="NCBI Taxonomy" id="324851"/>
    <lineage>
        <taxon>Bacteria</taxon>
        <taxon>Bacillati</taxon>
        <taxon>Actinomycetota</taxon>
        <taxon>Actinomycetes</taxon>
        <taxon>Propionibacteriales</taxon>
        <taxon>Kribbellaceae</taxon>
        <taxon>Kribbella</taxon>
    </lineage>
</organism>
<evidence type="ECO:0000313" key="6">
    <source>
        <dbReference type="Proteomes" id="UP001500190"/>
    </source>
</evidence>
<dbReference type="InterPro" id="IPR050679">
    <property type="entry name" value="Bact_HTH_transcr_reg"/>
</dbReference>
<dbReference type="PANTHER" id="PTHR44846:SF1">
    <property type="entry name" value="MANNOSYL-D-GLYCERATE TRANSPORT_METABOLISM SYSTEM REPRESSOR MNGR-RELATED"/>
    <property type="match status" value="1"/>
</dbReference>